<dbReference type="Proteomes" id="UP001279410">
    <property type="component" value="Unassembled WGS sequence"/>
</dbReference>
<protein>
    <submittedName>
        <fullName evidence="2">Multiple epidermal growth factor-like domains protein 10</fullName>
    </submittedName>
</protein>
<dbReference type="AlphaFoldDB" id="A0AAD3RIX0"/>
<keyword evidence="3" id="KW-1185">Reference proteome</keyword>
<evidence type="ECO:0000313" key="3">
    <source>
        <dbReference type="Proteomes" id="UP001279410"/>
    </source>
</evidence>
<accession>A0AAD3RIX0</accession>
<feature type="region of interest" description="Disordered" evidence="1">
    <location>
        <begin position="130"/>
        <end position="197"/>
    </location>
</feature>
<feature type="compositionally biased region" description="Low complexity" evidence="1">
    <location>
        <begin position="142"/>
        <end position="160"/>
    </location>
</feature>
<reference evidence="2" key="1">
    <citation type="submission" date="2022-08" db="EMBL/GenBank/DDBJ databases">
        <title>Genome sequencing of akame (Lates japonicus).</title>
        <authorList>
            <person name="Hashiguchi Y."/>
            <person name="Takahashi H."/>
        </authorList>
    </citation>
    <scope>NUCLEOTIDE SEQUENCE</scope>
    <source>
        <strain evidence="2">Kochi</strain>
    </source>
</reference>
<proteinExistence type="predicted"/>
<dbReference type="EMBL" id="BRZM01000887">
    <property type="protein sequence ID" value="GLD72149.1"/>
    <property type="molecule type" value="Genomic_DNA"/>
</dbReference>
<name>A0AAD3RIX0_LATJO</name>
<sequence length="197" mass="21083">MTTCADVVVTAGLQCTGLLSSADSLPVTALVGCCFSNLLPHSGAPAPTPAHHAWPDKRAHQGVYCIDRAQPPPGATPQCTVRSHERALVQHLLLNSETRDATINDLPEPTISIAQGAGRHRFPVTLRDLHHCPEQPHPQPADPAACSPSPLLSHSLTMHSHSPRCLQPHQLPPLDPTPNTQTGHWTSAPSSSRTRKL</sequence>
<organism evidence="2 3">
    <name type="scientific">Lates japonicus</name>
    <name type="common">Japanese lates</name>
    <dbReference type="NCBI Taxonomy" id="270547"/>
    <lineage>
        <taxon>Eukaryota</taxon>
        <taxon>Metazoa</taxon>
        <taxon>Chordata</taxon>
        <taxon>Craniata</taxon>
        <taxon>Vertebrata</taxon>
        <taxon>Euteleostomi</taxon>
        <taxon>Actinopterygii</taxon>
        <taxon>Neopterygii</taxon>
        <taxon>Teleostei</taxon>
        <taxon>Neoteleostei</taxon>
        <taxon>Acanthomorphata</taxon>
        <taxon>Carangaria</taxon>
        <taxon>Carangaria incertae sedis</taxon>
        <taxon>Centropomidae</taxon>
        <taxon>Lates</taxon>
    </lineage>
</organism>
<evidence type="ECO:0000313" key="2">
    <source>
        <dbReference type="EMBL" id="GLD72149.1"/>
    </source>
</evidence>
<feature type="compositionally biased region" description="Polar residues" evidence="1">
    <location>
        <begin position="177"/>
        <end position="197"/>
    </location>
</feature>
<gene>
    <name evidence="2" type="ORF">AKAME5_002347300</name>
</gene>
<evidence type="ECO:0000256" key="1">
    <source>
        <dbReference type="SAM" id="MobiDB-lite"/>
    </source>
</evidence>
<comment type="caution">
    <text evidence="2">The sequence shown here is derived from an EMBL/GenBank/DDBJ whole genome shotgun (WGS) entry which is preliminary data.</text>
</comment>